<protein>
    <submittedName>
        <fullName evidence="2">Uncharacterized protein</fullName>
    </submittedName>
</protein>
<dbReference type="EMBL" id="JARBDR010000793">
    <property type="protein sequence ID" value="KAJ8307388.1"/>
    <property type="molecule type" value="Genomic_DNA"/>
</dbReference>
<evidence type="ECO:0000313" key="2">
    <source>
        <dbReference type="EMBL" id="KAJ8307388.1"/>
    </source>
</evidence>
<organism evidence="2 3">
    <name type="scientific">Tegillarca granosa</name>
    <name type="common">Malaysian cockle</name>
    <name type="synonym">Anadara granosa</name>
    <dbReference type="NCBI Taxonomy" id="220873"/>
    <lineage>
        <taxon>Eukaryota</taxon>
        <taxon>Metazoa</taxon>
        <taxon>Spiralia</taxon>
        <taxon>Lophotrochozoa</taxon>
        <taxon>Mollusca</taxon>
        <taxon>Bivalvia</taxon>
        <taxon>Autobranchia</taxon>
        <taxon>Pteriomorphia</taxon>
        <taxon>Arcoida</taxon>
        <taxon>Arcoidea</taxon>
        <taxon>Arcidae</taxon>
        <taxon>Tegillarca</taxon>
    </lineage>
</organism>
<gene>
    <name evidence="2" type="ORF">KUTeg_015472</name>
</gene>
<evidence type="ECO:0000256" key="1">
    <source>
        <dbReference type="SAM" id="MobiDB-lite"/>
    </source>
</evidence>
<name>A0ABQ9EQ85_TEGGR</name>
<dbReference type="Proteomes" id="UP001217089">
    <property type="component" value="Unassembled WGS sequence"/>
</dbReference>
<comment type="caution">
    <text evidence="2">The sequence shown here is derived from an EMBL/GenBank/DDBJ whole genome shotgun (WGS) entry which is preliminary data.</text>
</comment>
<feature type="region of interest" description="Disordered" evidence="1">
    <location>
        <begin position="61"/>
        <end position="82"/>
    </location>
</feature>
<proteinExistence type="predicted"/>
<feature type="compositionally biased region" description="Polar residues" evidence="1">
    <location>
        <begin position="100"/>
        <end position="114"/>
    </location>
</feature>
<evidence type="ECO:0000313" key="3">
    <source>
        <dbReference type="Proteomes" id="UP001217089"/>
    </source>
</evidence>
<sequence length="249" mass="28720">MKEQRRIELQSEIHNAVRNSQSDLLKSLTTMLDARLPDNFQRQSGKENLRTSYGWKAAEEFSSNPLAENSDDEKKKRKAQDRAEKKILEQVMDRKRKLRQSATTQPDSAQSTTIAQRSGKCFKFGMAGHWRKDCVLEMKESTHEKSNWVPVQVLTWLGFQWNMIEENHMEKLRNSIKNLITCYGNGQVMFKVKLLASVVGQIISNKTVFGEEVSLRSRHLYDCIIYKAGWNAKVILSEKGGKRIEVLVI</sequence>
<keyword evidence="3" id="KW-1185">Reference proteome</keyword>
<feature type="region of interest" description="Disordered" evidence="1">
    <location>
        <begin position="94"/>
        <end position="114"/>
    </location>
</feature>
<accession>A0ABQ9EQ85</accession>
<reference evidence="2 3" key="1">
    <citation type="submission" date="2022-12" db="EMBL/GenBank/DDBJ databases">
        <title>Chromosome-level genome of Tegillarca granosa.</title>
        <authorList>
            <person name="Kim J."/>
        </authorList>
    </citation>
    <scope>NUCLEOTIDE SEQUENCE [LARGE SCALE GENOMIC DNA]</scope>
    <source>
        <strain evidence="2">Teg-2019</strain>
        <tissue evidence="2">Adductor muscle</tissue>
    </source>
</reference>